<dbReference type="Pfam" id="PF00392">
    <property type="entry name" value="GntR"/>
    <property type="match status" value="1"/>
</dbReference>
<dbReference type="InterPro" id="IPR011711">
    <property type="entry name" value="GntR_C"/>
</dbReference>
<reference evidence="5" key="1">
    <citation type="journal article" date="2023" name="Phytobiomes J">
        <title>Deciphering the key players within the bacterial microbiota associated with aerial crown gall tumors on rhododendron: Insights into the gallobiome.</title>
        <authorList>
            <person name="Kuzmanovic N."/>
            <person name="Nesme J."/>
            <person name="Wolf J."/>
            <person name="Neumann-Schaal M."/>
            <person name="Petersen J."/>
            <person name="Fernandez-Gnecco G."/>
            <person name="Sproeer C."/>
            <person name="Bunk B."/>
            <person name="Overmann J."/>
            <person name="Sorensen S.J."/>
            <person name="Idczak E."/>
            <person name="Smalla K."/>
        </authorList>
    </citation>
    <scope>NUCLEOTIDE SEQUENCE [LARGE SCALE GENOMIC DNA]</scope>
    <source>
        <strain evidence="5">Rho-14.1</strain>
    </source>
</reference>
<evidence type="ECO:0000313" key="6">
    <source>
        <dbReference type="Proteomes" id="UP001277561"/>
    </source>
</evidence>
<keyword evidence="6" id="KW-1185">Reference proteome</keyword>
<keyword evidence="3" id="KW-0804">Transcription</keyword>
<dbReference type="Proteomes" id="UP001277561">
    <property type="component" value="Unassembled WGS sequence"/>
</dbReference>
<name>A0ABU4W208_9HYPH</name>
<gene>
    <name evidence="5" type="ORF">RMS29_21485</name>
</gene>
<keyword evidence="1" id="KW-0805">Transcription regulation</keyword>
<dbReference type="RefSeq" id="WP_320188387.1">
    <property type="nucleotide sequence ID" value="NZ_CP192768.1"/>
</dbReference>
<evidence type="ECO:0000259" key="4">
    <source>
        <dbReference type="PROSITE" id="PS50949"/>
    </source>
</evidence>
<keyword evidence="2" id="KW-0238">DNA-binding</keyword>
<dbReference type="InterPro" id="IPR036388">
    <property type="entry name" value="WH-like_DNA-bd_sf"/>
</dbReference>
<evidence type="ECO:0000256" key="3">
    <source>
        <dbReference type="ARBA" id="ARBA00023163"/>
    </source>
</evidence>
<protein>
    <submittedName>
        <fullName evidence="5">GntR family transcriptional regulator</fullName>
    </submittedName>
</protein>
<dbReference type="InterPro" id="IPR008920">
    <property type="entry name" value="TF_FadR/GntR_C"/>
</dbReference>
<dbReference type="PANTHER" id="PTHR43537:SF24">
    <property type="entry name" value="GLUCONATE OPERON TRANSCRIPTIONAL REPRESSOR"/>
    <property type="match status" value="1"/>
</dbReference>
<proteinExistence type="predicted"/>
<dbReference type="PANTHER" id="PTHR43537">
    <property type="entry name" value="TRANSCRIPTIONAL REGULATOR, GNTR FAMILY"/>
    <property type="match status" value="1"/>
</dbReference>
<dbReference type="SMART" id="SM00895">
    <property type="entry name" value="FCD"/>
    <property type="match status" value="1"/>
</dbReference>
<accession>A0ABU4W208</accession>
<evidence type="ECO:0000256" key="2">
    <source>
        <dbReference type="ARBA" id="ARBA00023125"/>
    </source>
</evidence>
<evidence type="ECO:0000313" key="5">
    <source>
        <dbReference type="EMBL" id="MDX8331791.1"/>
    </source>
</evidence>
<organism evidence="5 6">
    <name type="scientific">Agrobacterium rosae</name>
    <dbReference type="NCBI Taxonomy" id="1972867"/>
    <lineage>
        <taxon>Bacteria</taxon>
        <taxon>Pseudomonadati</taxon>
        <taxon>Pseudomonadota</taxon>
        <taxon>Alphaproteobacteria</taxon>
        <taxon>Hyphomicrobiales</taxon>
        <taxon>Rhizobiaceae</taxon>
        <taxon>Rhizobium/Agrobacterium group</taxon>
        <taxon>Agrobacterium</taxon>
    </lineage>
</organism>
<sequence>MKNSEISERELLKRPARLGDDVYDALYAQLMSLKIPPGGRIAVDNLVRTLGVSQTPIREALSRLEAQGLVVKTHLIGYRAADQMDSARLEQLYELRLLLEPFAARRVAELHDKTIVEELKSLDREMRSVDILDTRTAYGEFAKRDAAFHNFIARSCGNDLVYDSLVRLHVHVHLFRLFFHSRATTDANSEHADLIAAIESGNGPEAEKAMRLHIEMSRDRFTKAFG</sequence>
<evidence type="ECO:0000256" key="1">
    <source>
        <dbReference type="ARBA" id="ARBA00023015"/>
    </source>
</evidence>
<dbReference type="SUPFAM" id="SSF46785">
    <property type="entry name" value="Winged helix' DNA-binding domain"/>
    <property type="match status" value="1"/>
</dbReference>
<comment type="caution">
    <text evidence="5">The sequence shown here is derived from an EMBL/GenBank/DDBJ whole genome shotgun (WGS) entry which is preliminary data.</text>
</comment>
<dbReference type="InterPro" id="IPR000524">
    <property type="entry name" value="Tscrpt_reg_HTH_GntR"/>
</dbReference>
<dbReference type="Pfam" id="PF07729">
    <property type="entry name" value="FCD"/>
    <property type="match status" value="1"/>
</dbReference>
<dbReference type="SMART" id="SM00345">
    <property type="entry name" value="HTH_GNTR"/>
    <property type="match status" value="1"/>
</dbReference>
<dbReference type="Gene3D" id="1.20.120.530">
    <property type="entry name" value="GntR ligand-binding domain-like"/>
    <property type="match status" value="1"/>
</dbReference>
<dbReference type="InterPro" id="IPR036390">
    <property type="entry name" value="WH_DNA-bd_sf"/>
</dbReference>
<dbReference type="SUPFAM" id="SSF48008">
    <property type="entry name" value="GntR ligand-binding domain-like"/>
    <property type="match status" value="1"/>
</dbReference>
<dbReference type="EMBL" id="JAVRAD010000012">
    <property type="protein sequence ID" value="MDX8331791.1"/>
    <property type="molecule type" value="Genomic_DNA"/>
</dbReference>
<dbReference type="Gene3D" id="1.10.10.10">
    <property type="entry name" value="Winged helix-like DNA-binding domain superfamily/Winged helix DNA-binding domain"/>
    <property type="match status" value="1"/>
</dbReference>
<feature type="domain" description="HTH gntR-type" evidence="4">
    <location>
        <begin position="16"/>
        <end position="83"/>
    </location>
</feature>
<dbReference type="PROSITE" id="PS50949">
    <property type="entry name" value="HTH_GNTR"/>
    <property type="match status" value="1"/>
</dbReference>